<sequence length="131" mass="14859">MKKVIITVVAAGVLVLAFTSGAMASDWLKFNGDDDIEQSKSNVDEIMDILDQVHQDKMSAKEALEEIQDKYEDVDVDELEERIDNLKEENDDQSEYISHLEDEVERANKKAGNMKDKTSNALEEAQDYTDD</sequence>
<proteinExistence type="predicted"/>
<dbReference type="Gene3D" id="1.10.287.950">
    <property type="entry name" value="Methyl-accepting chemotaxis protein"/>
    <property type="match status" value="1"/>
</dbReference>
<evidence type="ECO:0000313" key="4">
    <source>
        <dbReference type="Proteomes" id="UP000658382"/>
    </source>
</evidence>
<keyword evidence="2" id="KW-0732">Signal</keyword>
<dbReference type="EMBL" id="BMNQ01000050">
    <property type="protein sequence ID" value="GGK03764.1"/>
    <property type="molecule type" value="Genomic_DNA"/>
</dbReference>
<feature type="chain" id="PRO_5037756142" evidence="2">
    <location>
        <begin position="25"/>
        <end position="131"/>
    </location>
</feature>
<organism evidence="3 4">
    <name type="scientific">Lentibacillus kapialis</name>
    <dbReference type="NCBI Taxonomy" id="340214"/>
    <lineage>
        <taxon>Bacteria</taxon>
        <taxon>Bacillati</taxon>
        <taxon>Bacillota</taxon>
        <taxon>Bacilli</taxon>
        <taxon>Bacillales</taxon>
        <taxon>Bacillaceae</taxon>
        <taxon>Lentibacillus</taxon>
    </lineage>
</organism>
<dbReference type="RefSeq" id="WP_188633697.1">
    <property type="nucleotide sequence ID" value="NZ_BMNQ01000050.1"/>
</dbReference>
<feature type="region of interest" description="Disordered" evidence="1">
    <location>
        <begin position="103"/>
        <end position="131"/>
    </location>
</feature>
<evidence type="ECO:0000256" key="2">
    <source>
        <dbReference type="SAM" id="SignalP"/>
    </source>
</evidence>
<protein>
    <submittedName>
        <fullName evidence="3">Uncharacterized protein</fullName>
    </submittedName>
</protein>
<evidence type="ECO:0000313" key="3">
    <source>
        <dbReference type="EMBL" id="GGK03764.1"/>
    </source>
</evidence>
<evidence type="ECO:0000256" key="1">
    <source>
        <dbReference type="SAM" id="MobiDB-lite"/>
    </source>
</evidence>
<gene>
    <name evidence="3" type="ORF">GCM10007063_27650</name>
</gene>
<keyword evidence="4" id="KW-1185">Reference proteome</keyword>
<feature type="compositionally biased region" description="Basic and acidic residues" evidence="1">
    <location>
        <begin position="103"/>
        <end position="118"/>
    </location>
</feature>
<feature type="signal peptide" evidence="2">
    <location>
        <begin position="1"/>
        <end position="24"/>
    </location>
</feature>
<name>A0A917V070_9BACI</name>
<dbReference type="AlphaFoldDB" id="A0A917V070"/>
<accession>A0A917V070</accession>
<reference evidence="3" key="2">
    <citation type="submission" date="2020-09" db="EMBL/GenBank/DDBJ databases">
        <authorList>
            <person name="Sun Q."/>
            <person name="Ohkuma M."/>
        </authorList>
    </citation>
    <scope>NUCLEOTIDE SEQUENCE</scope>
    <source>
        <strain evidence="3">JCM 12580</strain>
    </source>
</reference>
<comment type="caution">
    <text evidence="3">The sequence shown here is derived from an EMBL/GenBank/DDBJ whole genome shotgun (WGS) entry which is preliminary data.</text>
</comment>
<reference evidence="3" key="1">
    <citation type="journal article" date="2014" name="Int. J. Syst. Evol. Microbiol.">
        <title>Complete genome sequence of Corynebacterium casei LMG S-19264T (=DSM 44701T), isolated from a smear-ripened cheese.</title>
        <authorList>
            <consortium name="US DOE Joint Genome Institute (JGI-PGF)"/>
            <person name="Walter F."/>
            <person name="Albersmeier A."/>
            <person name="Kalinowski J."/>
            <person name="Ruckert C."/>
        </authorList>
    </citation>
    <scope>NUCLEOTIDE SEQUENCE</scope>
    <source>
        <strain evidence="3">JCM 12580</strain>
    </source>
</reference>
<dbReference type="Proteomes" id="UP000658382">
    <property type="component" value="Unassembled WGS sequence"/>
</dbReference>